<organism evidence="1">
    <name type="scientific">Sesamum radiatum</name>
    <name type="common">Black benniseed</name>
    <dbReference type="NCBI Taxonomy" id="300843"/>
    <lineage>
        <taxon>Eukaryota</taxon>
        <taxon>Viridiplantae</taxon>
        <taxon>Streptophyta</taxon>
        <taxon>Embryophyta</taxon>
        <taxon>Tracheophyta</taxon>
        <taxon>Spermatophyta</taxon>
        <taxon>Magnoliopsida</taxon>
        <taxon>eudicotyledons</taxon>
        <taxon>Gunneridae</taxon>
        <taxon>Pentapetalae</taxon>
        <taxon>asterids</taxon>
        <taxon>lamiids</taxon>
        <taxon>Lamiales</taxon>
        <taxon>Pedaliaceae</taxon>
        <taxon>Sesamum</taxon>
    </lineage>
</organism>
<dbReference type="AlphaFoldDB" id="A0AAW2WAE4"/>
<name>A0AAW2WAE4_SESRA</name>
<sequence>MKRDLIKLLVKAEYNPKEKLSLEKLPPEATGKNLHGLNATQIMLKEKRYAIQDSRIGLGFIPPKSVRIAIKRVSSNYIAGEFSLIEDDKGKRNLREFVFNRLRPNRTVCRASSKQFVFDSLGPYGEVEEEDAEDARVELEEDVKAIVDKLKEVNLGNNENPRSIYTSASLTQEEEGAYIALLHEFKDVFAWSYEEMPRLDSKVAVHHLLVKKGARPVNKANVDFDLS</sequence>
<reference evidence="1" key="2">
    <citation type="journal article" date="2024" name="Plant">
        <title>Genomic evolution and insights into agronomic trait innovations of Sesamum species.</title>
        <authorList>
            <person name="Miao H."/>
            <person name="Wang L."/>
            <person name="Qu L."/>
            <person name="Liu H."/>
            <person name="Sun Y."/>
            <person name="Le M."/>
            <person name="Wang Q."/>
            <person name="Wei S."/>
            <person name="Zheng Y."/>
            <person name="Lin W."/>
            <person name="Duan Y."/>
            <person name="Cao H."/>
            <person name="Xiong S."/>
            <person name="Wang X."/>
            <person name="Wei L."/>
            <person name="Li C."/>
            <person name="Ma Q."/>
            <person name="Ju M."/>
            <person name="Zhao R."/>
            <person name="Li G."/>
            <person name="Mu C."/>
            <person name="Tian Q."/>
            <person name="Mei H."/>
            <person name="Zhang T."/>
            <person name="Gao T."/>
            <person name="Zhang H."/>
        </authorList>
    </citation>
    <scope>NUCLEOTIDE SEQUENCE</scope>
    <source>
        <strain evidence="1">G02</strain>
    </source>
</reference>
<gene>
    <name evidence="1" type="ORF">Sradi_0478000</name>
</gene>
<proteinExistence type="predicted"/>
<accession>A0AAW2WAE4</accession>
<evidence type="ECO:0000313" key="1">
    <source>
        <dbReference type="EMBL" id="KAL0437701.1"/>
    </source>
</evidence>
<dbReference type="EMBL" id="JACGWJ010000002">
    <property type="protein sequence ID" value="KAL0437701.1"/>
    <property type="molecule type" value="Genomic_DNA"/>
</dbReference>
<reference evidence="1" key="1">
    <citation type="submission" date="2020-06" db="EMBL/GenBank/DDBJ databases">
        <authorList>
            <person name="Li T."/>
            <person name="Hu X."/>
            <person name="Zhang T."/>
            <person name="Song X."/>
            <person name="Zhang H."/>
            <person name="Dai N."/>
            <person name="Sheng W."/>
            <person name="Hou X."/>
            <person name="Wei L."/>
        </authorList>
    </citation>
    <scope>NUCLEOTIDE SEQUENCE</scope>
    <source>
        <strain evidence="1">G02</strain>
        <tissue evidence="1">Leaf</tissue>
    </source>
</reference>
<protein>
    <submittedName>
        <fullName evidence="1">Uncharacterized protein</fullName>
    </submittedName>
</protein>
<comment type="caution">
    <text evidence="1">The sequence shown here is derived from an EMBL/GenBank/DDBJ whole genome shotgun (WGS) entry which is preliminary data.</text>
</comment>